<proteinExistence type="predicted"/>
<protein>
    <recommendedName>
        <fullName evidence="3">Bacteriocin</fullName>
    </recommendedName>
</protein>
<accession>A0ABT2YCZ3</accession>
<organism evidence="1 2">
    <name type="scientific">Roseateles oligotrophus</name>
    <dbReference type="NCBI Taxonomy" id="1769250"/>
    <lineage>
        <taxon>Bacteria</taxon>
        <taxon>Pseudomonadati</taxon>
        <taxon>Pseudomonadota</taxon>
        <taxon>Betaproteobacteria</taxon>
        <taxon>Burkholderiales</taxon>
        <taxon>Sphaerotilaceae</taxon>
        <taxon>Roseateles</taxon>
    </lineage>
</organism>
<dbReference type="RefSeq" id="WP_263570513.1">
    <property type="nucleotide sequence ID" value="NZ_JAJIRN010000003.1"/>
</dbReference>
<sequence>MKTLTQNEISVVAGGDSWAGTPAGRAPVPTPEPGLGNLPWVGIAGTIIIKIIMSKF</sequence>
<comment type="caution">
    <text evidence="1">The sequence shown here is derived from an EMBL/GenBank/DDBJ whole genome shotgun (WGS) entry which is preliminary data.</text>
</comment>
<reference evidence="1 2" key="1">
    <citation type="submission" date="2021-11" db="EMBL/GenBank/DDBJ databases">
        <authorList>
            <person name="Liang Q."/>
            <person name="Mou H."/>
            <person name="Liu Z."/>
        </authorList>
    </citation>
    <scope>NUCLEOTIDE SEQUENCE [LARGE SCALE GENOMIC DNA]</scope>
    <source>
        <strain evidence="1 2">CHU3</strain>
    </source>
</reference>
<evidence type="ECO:0008006" key="3">
    <source>
        <dbReference type="Google" id="ProtNLM"/>
    </source>
</evidence>
<dbReference type="Proteomes" id="UP001209701">
    <property type="component" value="Unassembled WGS sequence"/>
</dbReference>
<keyword evidence="2" id="KW-1185">Reference proteome</keyword>
<evidence type="ECO:0000313" key="2">
    <source>
        <dbReference type="Proteomes" id="UP001209701"/>
    </source>
</evidence>
<evidence type="ECO:0000313" key="1">
    <source>
        <dbReference type="EMBL" id="MCV2367885.1"/>
    </source>
</evidence>
<gene>
    <name evidence="1" type="ORF">LNV07_07225</name>
</gene>
<dbReference type="EMBL" id="JAJIRN010000003">
    <property type="protein sequence ID" value="MCV2367885.1"/>
    <property type="molecule type" value="Genomic_DNA"/>
</dbReference>
<name>A0ABT2YCZ3_9BURK</name>